<keyword evidence="1" id="KW-0812">Transmembrane</keyword>
<comment type="caution">
    <text evidence="2">The sequence shown here is derived from an EMBL/GenBank/DDBJ whole genome shotgun (WGS) entry which is preliminary data.</text>
</comment>
<feature type="transmembrane region" description="Helical" evidence="1">
    <location>
        <begin position="192"/>
        <end position="210"/>
    </location>
</feature>
<keyword evidence="3" id="KW-1185">Reference proteome</keyword>
<keyword evidence="1" id="KW-1133">Transmembrane helix</keyword>
<dbReference type="InterPro" id="IPR021788">
    <property type="entry name" value="CPP1-like"/>
</dbReference>
<dbReference type="STRING" id="317619.GCA_000332315_03045"/>
<sequence length="211" mass="23311">MSEHSPYEQLGVSEGASFDEIQEAKSRLMEQCGDDRKLMDSIETAYDAVLMHRLRMRQEGKIKVPDRIRFAEESAPKEPPRLAPSLQPNLTQLPGWMQQLVDNPSPTEVLWPALVFGVFGVVILVAPNPSSLLQLALVGGIGTSTYFLNRKEQRTGRAILLSFIGLGLGLFLGTLLYGLLQGLLSPLGVQGDQWATFTSLVTLWLVSSFLR</sequence>
<evidence type="ECO:0000256" key="1">
    <source>
        <dbReference type="SAM" id="Phobius"/>
    </source>
</evidence>
<dbReference type="AlphaFoldDB" id="A0A0M2PNG0"/>
<organism evidence="2 3">
    <name type="scientific">Prochlorothrix hollandica PCC 9006 = CALU 1027</name>
    <dbReference type="NCBI Taxonomy" id="317619"/>
    <lineage>
        <taxon>Bacteria</taxon>
        <taxon>Bacillati</taxon>
        <taxon>Cyanobacteriota</taxon>
        <taxon>Cyanophyceae</taxon>
        <taxon>Prochlorotrichales</taxon>
        <taxon>Prochlorotrichaceae</taxon>
        <taxon>Prochlorothrix</taxon>
    </lineage>
</organism>
<feature type="transmembrane region" description="Helical" evidence="1">
    <location>
        <begin position="160"/>
        <end position="180"/>
    </location>
</feature>
<dbReference type="Proteomes" id="UP000034681">
    <property type="component" value="Unassembled WGS sequence"/>
</dbReference>
<proteinExistence type="predicted"/>
<protein>
    <submittedName>
        <fullName evidence="2">Molecular chaperone DnaJ</fullName>
    </submittedName>
</protein>
<dbReference type="PANTHER" id="PTHR33372">
    <property type="match status" value="1"/>
</dbReference>
<dbReference type="OrthoDB" id="483084at2"/>
<name>A0A0M2PNG0_PROHO</name>
<dbReference type="PANTHER" id="PTHR33372:SF2">
    <property type="entry name" value="PROTEIN CHAPERONE-LIKE PROTEIN OF POR1, CHLOROPLASTIC"/>
    <property type="match status" value="1"/>
</dbReference>
<dbReference type="EMBL" id="AJTX02000010">
    <property type="protein sequence ID" value="KKI98150.1"/>
    <property type="molecule type" value="Genomic_DNA"/>
</dbReference>
<evidence type="ECO:0000313" key="3">
    <source>
        <dbReference type="Proteomes" id="UP000034681"/>
    </source>
</evidence>
<dbReference type="eggNOG" id="COG2214">
    <property type="taxonomic scope" value="Bacteria"/>
</dbReference>
<dbReference type="RefSeq" id="WP_017713301.1">
    <property type="nucleotide sequence ID" value="NZ_KB235939.1"/>
</dbReference>
<gene>
    <name evidence="2" type="ORF">PROH_20875</name>
</gene>
<accession>A0A0M2PNG0</accession>
<dbReference type="Pfam" id="PF11833">
    <property type="entry name" value="CPP1-like"/>
    <property type="match status" value="1"/>
</dbReference>
<reference evidence="2" key="1">
    <citation type="submission" date="2012-04" db="EMBL/GenBank/DDBJ databases">
        <authorList>
            <person name="Borisov I.G."/>
            <person name="Ivanikova N.V."/>
            <person name="Pinevich A.V."/>
        </authorList>
    </citation>
    <scope>NUCLEOTIDE SEQUENCE</scope>
    <source>
        <strain evidence="2">CALU 1027</strain>
    </source>
</reference>
<keyword evidence="1" id="KW-0472">Membrane</keyword>
<evidence type="ECO:0000313" key="2">
    <source>
        <dbReference type="EMBL" id="KKI98150.1"/>
    </source>
</evidence>
<feature type="transmembrane region" description="Helical" evidence="1">
    <location>
        <begin position="109"/>
        <end position="126"/>
    </location>
</feature>
<feature type="transmembrane region" description="Helical" evidence="1">
    <location>
        <begin position="132"/>
        <end position="148"/>
    </location>
</feature>